<dbReference type="Gene3D" id="3.40.532.10">
    <property type="entry name" value="Peptidase C12, ubiquitin carboxyl-terminal hydrolase"/>
    <property type="match status" value="1"/>
</dbReference>
<organism evidence="11 12">
    <name type="scientific">Clavelina lepadiformis</name>
    <name type="common">Light-bulb sea squirt</name>
    <name type="synonym">Ascidia lepadiformis</name>
    <dbReference type="NCBI Taxonomy" id="159417"/>
    <lineage>
        <taxon>Eukaryota</taxon>
        <taxon>Metazoa</taxon>
        <taxon>Chordata</taxon>
        <taxon>Tunicata</taxon>
        <taxon>Ascidiacea</taxon>
        <taxon>Aplousobranchia</taxon>
        <taxon>Clavelinidae</taxon>
        <taxon>Clavelina</taxon>
    </lineage>
</organism>
<dbReference type="PIRSF" id="PIRSF038120">
    <property type="entry name" value="Ubiquitinyl_hydrolase_UCH37"/>
    <property type="match status" value="1"/>
</dbReference>
<dbReference type="InterPro" id="IPR041507">
    <property type="entry name" value="UCH_C"/>
</dbReference>
<protein>
    <recommendedName>
        <fullName evidence="7 9">Ubiquitin carboxyl-terminal hydrolase</fullName>
        <ecNumber evidence="7 9">3.4.19.12</ecNumber>
    </recommendedName>
</protein>
<accession>A0ABP0G2U5</accession>
<dbReference type="PROSITE" id="PS52049">
    <property type="entry name" value="ULD"/>
    <property type="match status" value="1"/>
</dbReference>
<dbReference type="InterPro" id="IPR036959">
    <property type="entry name" value="Peptidase_C12_UCH_sf"/>
</dbReference>
<gene>
    <name evidence="11" type="ORF">CVLEPA_LOCUS18126</name>
</gene>
<dbReference type="SUPFAM" id="SSF54001">
    <property type="entry name" value="Cysteine proteinases"/>
    <property type="match status" value="1"/>
</dbReference>
<dbReference type="PRINTS" id="PR00707">
    <property type="entry name" value="UBCTHYDRLASE"/>
</dbReference>
<feature type="domain" description="UCH catalytic" evidence="10">
    <location>
        <begin position="6"/>
        <end position="223"/>
    </location>
</feature>
<feature type="site" description="Transition state stabilizer" evidence="8">
    <location>
        <position position="81"/>
    </location>
</feature>
<keyword evidence="5 7" id="KW-0378">Hydrolase</keyword>
<evidence type="ECO:0000256" key="9">
    <source>
        <dbReference type="RuleBase" id="RU361215"/>
    </source>
</evidence>
<evidence type="ECO:0000256" key="7">
    <source>
        <dbReference type="PIRNR" id="PIRNR038120"/>
    </source>
</evidence>
<dbReference type="PANTHER" id="PTHR10589:SF16">
    <property type="entry name" value="UBIQUITIN CARBOXYL-TERMINAL HYDROLASE ISOZYME L5"/>
    <property type="match status" value="1"/>
</dbReference>
<dbReference type="EC" id="3.4.19.12" evidence="7 9"/>
<evidence type="ECO:0000259" key="10">
    <source>
        <dbReference type="PROSITE" id="PS52048"/>
    </source>
</evidence>
<feature type="active site" description="Nucleophile" evidence="8">
    <location>
        <position position="87"/>
    </location>
</feature>
<keyword evidence="3 7" id="KW-0645">Protease</keyword>
<comment type="similarity">
    <text evidence="2 7 8 9">Belongs to the peptidase C12 family.</text>
</comment>
<dbReference type="InterPro" id="IPR038765">
    <property type="entry name" value="Papain-like_cys_pep_sf"/>
</dbReference>
<evidence type="ECO:0000256" key="5">
    <source>
        <dbReference type="ARBA" id="ARBA00022801"/>
    </source>
</evidence>
<evidence type="ECO:0000313" key="12">
    <source>
        <dbReference type="Proteomes" id="UP001642483"/>
    </source>
</evidence>
<proteinExistence type="inferred from homology"/>
<evidence type="ECO:0000256" key="3">
    <source>
        <dbReference type="ARBA" id="ARBA00022670"/>
    </source>
</evidence>
<reference evidence="11 12" key="1">
    <citation type="submission" date="2024-02" db="EMBL/GenBank/DDBJ databases">
        <authorList>
            <person name="Daric V."/>
            <person name="Darras S."/>
        </authorList>
    </citation>
    <scope>NUCLEOTIDE SEQUENCE [LARGE SCALE GENOMIC DNA]</scope>
</reference>
<evidence type="ECO:0000256" key="2">
    <source>
        <dbReference type="ARBA" id="ARBA00009326"/>
    </source>
</evidence>
<dbReference type="PANTHER" id="PTHR10589">
    <property type="entry name" value="UBIQUITIN CARBOXYL-TERMINAL HYDROLASE"/>
    <property type="match status" value="1"/>
</dbReference>
<keyword evidence="6 7" id="KW-0788">Thiol protease</keyword>
<name>A0ABP0G2U5_CLALP</name>
<dbReference type="InterPro" id="IPR001578">
    <property type="entry name" value="Peptidase_C12_UCH"/>
</dbReference>
<keyword evidence="4 7" id="KW-0833">Ubl conjugation pathway</keyword>
<evidence type="ECO:0000256" key="6">
    <source>
        <dbReference type="ARBA" id="ARBA00022807"/>
    </source>
</evidence>
<dbReference type="Proteomes" id="UP001642483">
    <property type="component" value="Unassembled WGS sequence"/>
</dbReference>
<dbReference type="EMBL" id="CAWYQH010000102">
    <property type="protein sequence ID" value="CAK8686167.1"/>
    <property type="molecule type" value="Genomic_DNA"/>
</dbReference>
<dbReference type="PROSITE" id="PS52048">
    <property type="entry name" value="UCH_DOMAIN"/>
    <property type="match status" value="1"/>
</dbReference>
<dbReference type="CDD" id="cd09617">
    <property type="entry name" value="Peptidase_C12_UCH37_BAP1"/>
    <property type="match status" value="1"/>
</dbReference>
<dbReference type="Pfam" id="PF01088">
    <property type="entry name" value="Peptidase_C12"/>
    <property type="match status" value="1"/>
</dbReference>
<comment type="catalytic activity">
    <reaction evidence="1 7 8 9">
        <text>Thiol-dependent hydrolysis of ester, thioester, amide, peptide and isopeptide bonds formed by the C-terminal Gly of ubiquitin (a 76-residue protein attached to proteins as an intracellular targeting signal).</text>
        <dbReference type="EC" id="3.4.19.12"/>
    </reaction>
</comment>
<evidence type="ECO:0000256" key="1">
    <source>
        <dbReference type="ARBA" id="ARBA00000707"/>
    </source>
</evidence>
<comment type="caution">
    <text evidence="11">The sequence shown here is derived from an EMBL/GenBank/DDBJ whole genome shotgun (WGS) entry which is preliminary data.</text>
</comment>
<dbReference type="Pfam" id="PF18031">
    <property type="entry name" value="UCH_C"/>
    <property type="match status" value="1"/>
</dbReference>
<dbReference type="Gene3D" id="1.20.58.860">
    <property type="match status" value="1"/>
</dbReference>
<feature type="active site" description="Proton donor" evidence="8">
    <location>
        <position position="162"/>
    </location>
</feature>
<dbReference type="InterPro" id="IPR017390">
    <property type="entry name" value="Ubiquitinyl_hydrolase_UCH37"/>
</dbReference>
<sequence>MSSAGAWCLIESDPGVFTELIKDFGVEGVQVEEIFSLDAENFNVLKPIYGLIFLFKCVPDSKEEGSIVEDSRLDDIFFAKQVISNACATQAIISVLLNAKDENIRLGSTLQEFKDFARSFDSTMKGLALSNSRVIRQVHNSFSRQQIFEFEEKLQKNEDSYHFIGYLPINGRLYELDGLKSGPVDHGAISSDDWLDIVRPVILKRMKKYAAGEIHFNLMAIVGDQKEMLEKRIEDLSSQLQSCGSGGMEVDVDVDSISSEIEVCRGRLKEEMRKREGYKRENIRRKHNYLPFIIELLRILASQGKLSTLIEKAKQKASEKSKN</sequence>
<evidence type="ECO:0000256" key="4">
    <source>
        <dbReference type="ARBA" id="ARBA00022786"/>
    </source>
</evidence>
<evidence type="ECO:0000313" key="11">
    <source>
        <dbReference type="EMBL" id="CAK8686167.1"/>
    </source>
</evidence>
<evidence type="ECO:0000256" key="8">
    <source>
        <dbReference type="PROSITE-ProRule" id="PRU01393"/>
    </source>
</evidence>
<feature type="site" description="Important for enzyme activity" evidence="8">
    <location>
        <position position="177"/>
    </location>
</feature>
<keyword evidence="12" id="KW-1185">Reference proteome</keyword>